<dbReference type="Proteomes" id="UP000272025">
    <property type="component" value="Unassembled WGS sequence"/>
</dbReference>
<dbReference type="GO" id="GO:0019901">
    <property type="term" value="F:protein kinase binding"/>
    <property type="evidence" value="ECO:0007669"/>
    <property type="project" value="InterPro"/>
</dbReference>
<accession>A0A3N2PNX0</accession>
<feature type="non-terminal residue" evidence="3">
    <location>
        <position position="1"/>
    </location>
</feature>
<dbReference type="SUPFAM" id="SSF47954">
    <property type="entry name" value="Cyclin-like"/>
    <property type="match status" value="1"/>
</dbReference>
<dbReference type="Pfam" id="PF00134">
    <property type="entry name" value="Cyclin_N"/>
    <property type="match status" value="1"/>
</dbReference>
<gene>
    <name evidence="3" type="ORF">SODALDRAFT_242133</name>
</gene>
<dbReference type="PIRSF" id="PIRSF016511">
    <property type="entry name" value="Cyclin_Pcl"/>
    <property type="match status" value="1"/>
</dbReference>
<dbReference type="GeneID" id="39575855"/>
<dbReference type="OrthoDB" id="10250320at2759"/>
<protein>
    <recommendedName>
        <fullName evidence="2">Cyclin N-terminal domain-containing protein</fullName>
    </recommendedName>
</protein>
<feature type="domain" description="Cyclin N-terminal" evidence="2">
    <location>
        <begin position="60"/>
        <end position="165"/>
    </location>
</feature>
<name>A0A3N2PNX0_SODAK</name>
<dbReference type="GO" id="GO:0051726">
    <property type="term" value="P:regulation of cell cycle"/>
    <property type="evidence" value="ECO:0007669"/>
    <property type="project" value="InterPro"/>
</dbReference>
<dbReference type="GO" id="GO:0005634">
    <property type="term" value="C:nucleus"/>
    <property type="evidence" value="ECO:0007669"/>
    <property type="project" value="TreeGrafter"/>
</dbReference>
<dbReference type="InterPro" id="IPR006671">
    <property type="entry name" value="Cyclin_N"/>
</dbReference>
<evidence type="ECO:0000313" key="3">
    <source>
        <dbReference type="EMBL" id="ROT36215.1"/>
    </source>
</evidence>
<evidence type="ECO:0000256" key="1">
    <source>
        <dbReference type="SAM" id="MobiDB-lite"/>
    </source>
</evidence>
<keyword evidence="4" id="KW-1185">Reference proteome</keyword>
<dbReference type="RefSeq" id="XP_028464021.1">
    <property type="nucleotide sequence ID" value="XM_028607377.1"/>
</dbReference>
<dbReference type="AlphaFoldDB" id="A0A3N2PNX0"/>
<organism evidence="3 4">
    <name type="scientific">Sodiomyces alkalinus (strain CBS 110278 / VKM F-3762 / F11)</name>
    <name type="common">Alkaliphilic filamentous fungus</name>
    <dbReference type="NCBI Taxonomy" id="1314773"/>
    <lineage>
        <taxon>Eukaryota</taxon>
        <taxon>Fungi</taxon>
        <taxon>Dikarya</taxon>
        <taxon>Ascomycota</taxon>
        <taxon>Pezizomycotina</taxon>
        <taxon>Sordariomycetes</taxon>
        <taxon>Hypocreomycetidae</taxon>
        <taxon>Glomerellales</taxon>
        <taxon>Plectosphaerellaceae</taxon>
        <taxon>Sodiomyces</taxon>
    </lineage>
</organism>
<sequence>LSLEELNDAALNHFIYQPVSQQMIAYLAGAALNVIACDSPNLPRGRKARVVQPEVDDLPTLENFITQLVTSSNVQVPTLMSTLVYLTRLRSKLQPAARGIPCTTHRIFLASLILAAKYLNDSSPKNKHWAAYSHVYHDFRSFGFSGSEVNDMERQLLGLLDWDLRITERDLYTEFDPFLAPIRDRLDAKHERVLRRRQREEEERRQMLKSSMFMRSGSATPHSRETSRSRQRTPEHIR</sequence>
<feature type="region of interest" description="Disordered" evidence="1">
    <location>
        <begin position="196"/>
        <end position="238"/>
    </location>
</feature>
<evidence type="ECO:0000313" key="4">
    <source>
        <dbReference type="Proteomes" id="UP000272025"/>
    </source>
</evidence>
<dbReference type="Gene3D" id="1.10.472.10">
    <property type="entry name" value="Cyclin-like"/>
    <property type="match status" value="1"/>
</dbReference>
<dbReference type="STRING" id="1314773.A0A3N2PNX0"/>
<dbReference type="InterPro" id="IPR012104">
    <property type="entry name" value="PHO85_cyclin_1/2/9"/>
</dbReference>
<dbReference type="GO" id="GO:0016538">
    <property type="term" value="F:cyclin-dependent protein serine/threonine kinase regulator activity"/>
    <property type="evidence" value="ECO:0007669"/>
    <property type="project" value="TreeGrafter"/>
</dbReference>
<dbReference type="EMBL" id="ML119059">
    <property type="protein sequence ID" value="ROT36215.1"/>
    <property type="molecule type" value="Genomic_DNA"/>
</dbReference>
<reference evidence="3 4" key="1">
    <citation type="journal article" date="2018" name="Mol. Ecol.">
        <title>The obligate alkalophilic soda-lake fungus Sodiomyces alkalinus has shifted to a protein diet.</title>
        <authorList>
            <person name="Grum-Grzhimaylo A.A."/>
            <person name="Falkoski D.L."/>
            <person name="van den Heuvel J."/>
            <person name="Valero-Jimenez C.A."/>
            <person name="Min B."/>
            <person name="Choi I.G."/>
            <person name="Lipzen A."/>
            <person name="Daum C.G."/>
            <person name="Aanen D.K."/>
            <person name="Tsang A."/>
            <person name="Henrissat B."/>
            <person name="Bilanenko E.N."/>
            <person name="de Vries R.P."/>
            <person name="van Kan J.A.L."/>
            <person name="Grigoriev I.V."/>
            <person name="Debets A.J.M."/>
        </authorList>
    </citation>
    <scope>NUCLEOTIDE SEQUENCE [LARGE SCALE GENOMIC DNA]</scope>
    <source>
        <strain evidence="3 4">F11</strain>
    </source>
</reference>
<dbReference type="GO" id="GO:0000307">
    <property type="term" value="C:cyclin-dependent protein kinase holoenzyme complex"/>
    <property type="evidence" value="ECO:0007669"/>
    <property type="project" value="TreeGrafter"/>
</dbReference>
<feature type="compositionally biased region" description="Basic and acidic residues" evidence="1">
    <location>
        <begin position="222"/>
        <end position="238"/>
    </location>
</feature>
<feature type="non-terminal residue" evidence="3">
    <location>
        <position position="238"/>
    </location>
</feature>
<evidence type="ECO:0000259" key="2">
    <source>
        <dbReference type="Pfam" id="PF00134"/>
    </source>
</evidence>
<dbReference type="CDD" id="cd20557">
    <property type="entry name" value="CYCLIN_ScPCL1-like"/>
    <property type="match status" value="1"/>
</dbReference>
<dbReference type="PANTHER" id="PTHR15615">
    <property type="match status" value="1"/>
</dbReference>
<dbReference type="InterPro" id="IPR036915">
    <property type="entry name" value="Cyclin-like_sf"/>
</dbReference>
<proteinExistence type="predicted"/>
<dbReference type="InterPro" id="IPR013922">
    <property type="entry name" value="Cyclin_PHO80-like"/>
</dbReference>
<dbReference type="PANTHER" id="PTHR15615:SF10">
    <property type="entry name" value="PHO85 CYCLIN-2-RELATED"/>
    <property type="match status" value="1"/>
</dbReference>